<feature type="transmembrane region" description="Helical" evidence="1">
    <location>
        <begin position="96"/>
        <end position="116"/>
    </location>
</feature>
<accession>A0A137ZTG5</accession>
<keyword evidence="3" id="KW-1185">Reference proteome</keyword>
<keyword evidence="1" id="KW-1133">Transmembrane helix</keyword>
<organism evidence="2 3">
    <name type="scientific">Tsukamurella pseudospumae</name>
    <dbReference type="NCBI Taxonomy" id="239498"/>
    <lineage>
        <taxon>Bacteria</taxon>
        <taxon>Bacillati</taxon>
        <taxon>Actinomycetota</taxon>
        <taxon>Actinomycetes</taxon>
        <taxon>Mycobacteriales</taxon>
        <taxon>Tsukamurellaceae</taxon>
        <taxon>Tsukamurella</taxon>
    </lineage>
</organism>
<evidence type="ECO:0000313" key="2">
    <source>
        <dbReference type="EMBL" id="KXP01473.1"/>
    </source>
</evidence>
<dbReference type="EMBL" id="LSRE01000001">
    <property type="protein sequence ID" value="KXP01473.1"/>
    <property type="molecule type" value="Genomic_DNA"/>
</dbReference>
<feature type="transmembrane region" description="Helical" evidence="1">
    <location>
        <begin position="34"/>
        <end position="54"/>
    </location>
</feature>
<name>A0A137ZTG5_9ACTN</name>
<evidence type="ECO:0000313" key="3">
    <source>
        <dbReference type="Proteomes" id="UP000070409"/>
    </source>
</evidence>
<comment type="caution">
    <text evidence="2">The sequence shown here is derived from an EMBL/GenBank/DDBJ whole genome shotgun (WGS) entry which is preliminary data.</text>
</comment>
<keyword evidence="1" id="KW-0472">Membrane</keyword>
<proteinExistence type="predicted"/>
<gene>
    <name evidence="2" type="ORF">AXK61_01275</name>
</gene>
<protein>
    <submittedName>
        <fullName evidence="2">Uncharacterized protein</fullName>
    </submittedName>
</protein>
<keyword evidence="1" id="KW-0812">Transmembrane</keyword>
<feature type="transmembrane region" description="Helical" evidence="1">
    <location>
        <begin position="61"/>
        <end position="84"/>
    </location>
</feature>
<evidence type="ECO:0000256" key="1">
    <source>
        <dbReference type="SAM" id="Phobius"/>
    </source>
</evidence>
<dbReference type="Proteomes" id="UP000070409">
    <property type="component" value="Unassembled WGS sequence"/>
</dbReference>
<reference evidence="2 3" key="1">
    <citation type="submission" date="2016-02" db="EMBL/GenBank/DDBJ databases">
        <authorList>
            <person name="Teng J.L."/>
            <person name="Tang Y."/>
            <person name="Huang Y."/>
            <person name="Guo F."/>
            <person name="Wei W."/>
            <person name="Chen J.H."/>
            <person name="Wong S.Y."/>
            <person name="Lau S.K."/>
            <person name="Woo P.C."/>
        </authorList>
    </citation>
    <scope>NUCLEOTIDE SEQUENCE [LARGE SCALE GENOMIC DNA]</scope>
    <source>
        <strain evidence="2 3">JCM 13375</strain>
    </source>
</reference>
<sequence>MRTAPTVSRPGGPCGGTVVVVDGAWVVVVGTVEVAGVVVAGVVVVGATVVVGVAGAGAGDVVVVGAVGGVVGSAPATAGSSPIIDTSATGSTSARRIRFLVAFVIASSSFRSPMAMSFDTRKIGRRDGIR</sequence>